<dbReference type="GO" id="GO:0036503">
    <property type="term" value="P:ERAD pathway"/>
    <property type="evidence" value="ECO:0007669"/>
    <property type="project" value="InterPro"/>
</dbReference>
<name>A0A8T0LJA1_PHAAN</name>
<evidence type="ECO:0000313" key="2">
    <source>
        <dbReference type="EMBL" id="KAG2410733.1"/>
    </source>
</evidence>
<feature type="region of interest" description="Disordered" evidence="1">
    <location>
        <begin position="1"/>
        <end position="55"/>
    </location>
</feature>
<dbReference type="Proteomes" id="UP000743370">
    <property type="component" value="Unassembled WGS sequence"/>
</dbReference>
<dbReference type="PANTHER" id="PTHR45084">
    <property type="entry name" value="ERAD-ASSOCIATED E3 UBIQUITIN-PROTEIN LIGASE COMPONENT HRD3A-RELATED"/>
    <property type="match status" value="1"/>
</dbReference>
<accession>A0A8T0LJA1</accession>
<dbReference type="SUPFAM" id="SSF81901">
    <property type="entry name" value="HCP-like"/>
    <property type="match status" value="1"/>
</dbReference>
<dbReference type="EMBL" id="JABFOF010000001">
    <property type="protein sequence ID" value="KAG2410733.1"/>
    <property type="molecule type" value="Genomic_DNA"/>
</dbReference>
<dbReference type="Gene3D" id="1.25.40.10">
    <property type="entry name" value="Tetratricopeptide repeat domain"/>
    <property type="match status" value="1"/>
</dbReference>
<evidence type="ECO:0000313" key="3">
    <source>
        <dbReference type="EMBL" id="KAG2410735.1"/>
    </source>
</evidence>
<dbReference type="PANTHER" id="PTHR45084:SF1">
    <property type="entry name" value="ERAD-ASSOCIATED E3 UBIQUITIN-PROTEIN LIGASE COMPONENT HRD3A-RELATED"/>
    <property type="match status" value="1"/>
</dbReference>
<gene>
    <name evidence="2" type="ORF">HKW66_Vig0013980</name>
    <name evidence="3" type="ORF">HKW66_Vig0014000</name>
</gene>
<evidence type="ECO:0000256" key="1">
    <source>
        <dbReference type="SAM" id="MobiDB-lite"/>
    </source>
</evidence>
<protein>
    <submittedName>
        <fullName evidence="3">ERAD-associated E3 ubiquitin-protein</fullName>
    </submittedName>
</protein>
<dbReference type="EMBL" id="JABFOF010000001">
    <property type="protein sequence ID" value="KAG2410735.1"/>
    <property type="molecule type" value="Genomic_DNA"/>
</dbReference>
<organism evidence="3 4">
    <name type="scientific">Phaseolus angularis</name>
    <name type="common">Azuki bean</name>
    <name type="synonym">Vigna angularis</name>
    <dbReference type="NCBI Taxonomy" id="3914"/>
    <lineage>
        <taxon>Eukaryota</taxon>
        <taxon>Viridiplantae</taxon>
        <taxon>Streptophyta</taxon>
        <taxon>Embryophyta</taxon>
        <taxon>Tracheophyta</taxon>
        <taxon>Spermatophyta</taxon>
        <taxon>Magnoliopsida</taxon>
        <taxon>eudicotyledons</taxon>
        <taxon>Gunneridae</taxon>
        <taxon>Pentapetalae</taxon>
        <taxon>rosids</taxon>
        <taxon>fabids</taxon>
        <taxon>Fabales</taxon>
        <taxon>Fabaceae</taxon>
        <taxon>Papilionoideae</taxon>
        <taxon>50 kb inversion clade</taxon>
        <taxon>NPAAA clade</taxon>
        <taxon>indigoferoid/millettioid clade</taxon>
        <taxon>Phaseoleae</taxon>
        <taxon>Vigna</taxon>
    </lineage>
</organism>
<dbReference type="AlphaFoldDB" id="A0A8T0LJA1"/>
<dbReference type="InterPro" id="IPR044623">
    <property type="entry name" value="HRD3"/>
</dbReference>
<comment type="caution">
    <text evidence="3">The sequence shown here is derived from an EMBL/GenBank/DDBJ whole genome shotgun (WGS) entry which is preliminary data.</text>
</comment>
<sequence length="201" mass="22545">MEDFKDDPSAEPDSSTEWDEFGDGDAHKSEEDLDPESWRPIFEPPSGDPQPLSESDDAYYSVVEKLMSGNPALIEDGAVEIVAASETGHPAAQFVLGFLWEMGLLRERSKGKAFLYHHFAAEGGNMQSKMALAYKYTRQDMFDKVVNLYVESAEVAMNTFLISKDSPVIKLVRLYNGAEENKEALRKSKGEEDEGFQILEY</sequence>
<proteinExistence type="predicted"/>
<reference evidence="3 4" key="1">
    <citation type="submission" date="2020-05" db="EMBL/GenBank/DDBJ databases">
        <title>Vigna angularis (adzuki bean) Var. LongXiaoDou No. 4 denovo assembly.</title>
        <authorList>
            <person name="Xiang H."/>
        </authorList>
    </citation>
    <scope>NUCLEOTIDE SEQUENCE [LARGE SCALE GENOMIC DNA]</scope>
    <source>
        <tissue evidence="3">Leaf</tissue>
    </source>
</reference>
<feature type="compositionally biased region" description="Acidic residues" evidence="1">
    <location>
        <begin position="14"/>
        <end position="23"/>
    </location>
</feature>
<evidence type="ECO:0000313" key="4">
    <source>
        <dbReference type="Proteomes" id="UP000743370"/>
    </source>
</evidence>
<dbReference type="InterPro" id="IPR011990">
    <property type="entry name" value="TPR-like_helical_dom_sf"/>
</dbReference>